<proteinExistence type="predicted"/>
<name>A0A645CVS3_9ZZZZ</name>
<dbReference type="SUPFAM" id="SSF46785">
    <property type="entry name" value="Winged helix' DNA-binding domain"/>
    <property type="match status" value="1"/>
</dbReference>
<evidence type="ECO:0000313" key="1">
    <source>
        <dbReference type="EMBL" id="MPM80999.1"/>
    </source>
</evidence>
<sequence>MQVYNLRGFSFREFINLKTGLDIRSYSLDEILSDHLHISKEIMKKVNPMDYFQDYLEFGFYPFFLEKRNYSENLLKTMNMMMEVDILLIKQIELKYLSKIRKLLYLIMKNAPGPANISQLAIEIQTSRATIMNYIKYLKDARLLNTLYAEEEDYPKKPKQLFVQNTNLMHAVFPKAIDKEAERKTFLYNALHAKHKVNMSRYHNDFCVDRKLNFKYDVKTQNRYGSRTYYAVDAPEVSNKREIPLWMFGLLY</sequence>
<organism evidence="1">
    <name type="scientific">bioreactor metagenome</name>
    <dbReference type="NCBI Taxonomy" id="1076179"/>
    <lineage>
        <taxon>unclassified sequences</taxon>
        <taxon>metagenomes</taxon>
        <taxon>ecological metagenomes</taxon>
    </lineage>
</organism>
<comment type="caution">
    <text evidence="1">The sequence shown here is derived from an EMBL/GenBank/DDBJ whole genome shotgun (WGS) entry which is preliminary data.</text>
</comment>
<protein>
    <recommendedName>
        <fullName evidence="2">DUF4143 domain-containing protein</fullName>
    </recommendedName>
</protein>
<evidence type="ECO:0008006" key="2">
    <source>
        <dbReference type="Google" id="ProtNLM"/>
    </source>
</evidence>
<gene>
    <name evidence="1" type="ORF">SDC9_128050</name>
</gene>
<dbReference type="AlphaFoldDB" id="A0A645CVS3"/>
<dbReference type="PANTHER" id="PTHR42990">
    <property type="entry name" value="ATPASE"/>
    <property type="match status" value="1"/>
</dbReference>
<reference evidence="1" key="1">
    <citation type="submission" date="2019-08" db="EMBL/GenBank/DDBJ databases">
        <authorList>
            <person name="Kucharzyk K."/>
            <person name="Murdoch R.W."/>
            <person name="Higgins S."/>
            <person name="Loffler F."/>
        </authorList>
    </citation>
    <scope>NUCLEOTIDE SEQUENCE</scope>
</reference>
<dbReference type="InterPro" id="IPR036390">
    <property type="entry name" value="WH_DNA-bd_sf"/>
</dbReference>
<dbReference type="PANTHER" id="PTHR42990:SF1">
    <property type="entry name" value="AAA+ ATPASE DOMAIN-CONTAINING PROTEIN"/>
    <property type="match status" value="1"/>
</dbReference>
<accession>A0A645CVS3</accession>
<dbReference type="EMBL" id="VSSQ01030459">
    <property type="protein sequence ID" value="MPM80999.1"/>
    <property type="molecule type" value="Genomic_DNA"/>
</dbReference>